<proteinExistence type="inferred from homology"/>
<sequence length="223" mass="25535">MKYFIANWKANKNFDEAKQWVNQFLKIYRPKTERTVIICPPFPFIPLLHQAVNHLKNIKIGSQDLSAFESGTYTGEVTAKTLKGLVDYVIIGHSERRKNFHESQDLIGQKISLAKKYQIEPIVCFQDVTDRLPNNIKFIAYEPPWAISKGYEDSMKTVIEETPETVIKVKKKLKIQSDKCFIYGGSVNSNNISQYLKYKEIDGYLVGGASLNPATFYEIVSQV</sequence>
<protein>
    <recommendedName>
        <fullName evidence="3">Triosephosphate isomerase</fullName>
        <ecNumber evidence="3">5.3.1.1</ecNumber>
    </recommendedName>
</protein>
<dbReference type="UniPathway" id="UPA00138"/>
<accession>A0A2M8GLB6</accession>
<reference evidence="5" key="1">
    <citation type="submission" date="2017-09" db="EMBL/GenBank/DDBJ databases">
        <title>Depth-based differentiation of microbial function through sediment-hosted aquifers and enrichment of novel symbionts in the deep terrestrial subsurface.</title>
        <authorList>
            <person name="Probst A.J."/>
            <person name="Ladd B."/>
            <person name="Jarett J.K."/>
            <person name="Geller-Mcgrath D.E."/>
            <person name="Sieber C.M.K."/>
            <person name="Emerson J.B."/>
            <person name="Anantharaman K."/>
            <person name="Thomas B.C."/>
            <person name="Malmstrom R."/>
            <person name="Stieglmeier M."/>
            <person name="Klingl A."/>
            <person name="Woyke T."/>
            <person name="Ryan C.M."/>
            <person name="Banfield J.F."/>
        </authorList>
    </citation>
    <scope>NUCLEOTIDE SEQUENCE [LARGE SCALE GENOMIC DNA]</scope>
</reference>
<dbReference type="InterPro" id="IPR035990">
    <property type="entry name" value="TIM_sf"/>
</dbReference>
<dbReference type="InterPro" id="IPR000652">
    <property type="entry name" value="Triosephosphate_isomerase"/>
</dbReference>
<keyword evidence="3" id="KW-0312">Gluconeogenesis</keyword>
<dbReference type="AlphaFoldDB" id="A0A2M8GLB6"/>
<dbReference type="UniPathway" id="UPA00109">
    <property type="reaction ID" value="UER00189"/>
</dbReference>
<evidence type="ECO:0000256" key="1">
    <source>
        <dbReference type="ARBA" id="ARBA00007422"/>
    </source>
</evidence>
<evidence type="ECO:0000256" key="3">
    <source>
        <dbReference type="RuleBase" id="RU363013"/>
    </source>
</evidence>
<comment type="subunit">
    <text evidence="3">Homodimer.</text>
</comment>
<comment type="similarity">
    <text evidence="1 3">Belongs to the triosephosphate isomerase family.</text>
</comment>
<dbReference type="GO" id="GO:0006094">
    <property type="term" value="P:gluconeogenesis"/>
    <property type="evidence" value="ECO:0007669"/>
    <property type="project" value="UniProtKB-UniPathway"/>
</dbReference>
<dbReference type="GO" id="GO:0004807">
    <property type="term" value="F:triose-phosphate isomerase activity"/>
    <property type="evidence" value="ECO:0007669"/>
    <property type="project" value="UniProtKB-EC"/>
</dbReference>
<dbReference type="Proteomes" id="UP000229370">
    <property type="component" value="Unassembled WGS sequence"/>
</dbReference>
<dbReference type="Gene3D" id="3.20.20.70">
    <property type="entry name" value="Aldolase class I"/>
    <property type="match status" value="2"/>
</dbReference>
<comment type="caution">
    <text evidence="4">The sequence shown here is derived from an EMBL/GenBank/DDBJ whole genome shotgun (WGS) entry which is preliminary data.</text>
</comment>
<dbReference type="PANTHER" id="PTHR21139:SF42">
    <property type="entry name" value="TRIOSEPHOSPHATE ISOMERASE"/>
    <property type="match status" value="1"/>
</dbReference>
<dbReference type="EMBL" id="PFQK01000089">
    <property type="protein sequence ID" value="PJC81352.1"/>
    <property type="molecule type" value="Genomic_DNA"/>
</dbReference>
<comment type="catalytic activity">
    <reaction evidence="3">
        <text>D-glyceraldehyde 3-phosphate = dihydroxyacetone phosphate</text>
        <dbReference type="Rhea" id="RHEA:18585"/>
        <dbReference type="ChEBI" id="CHEBI:57642"/>
        <dbReference type="ChEBI" id="CHEBI:59776"/>
        <dbReference type="EC" id="5.3.1.1"/>
    </reaction>
</comment>
<comment type="pathway">
    <text evidence="3">Carbohydrate biosynthesis; gluconeogenesis.</text>
</comment>
<dbReference type="GO" id="GO:0019563">
    <property type="term" value="P:glycerol catabolic process"/>
    <property type="evidence" value="ECO:0007669"/>
    <property type="project" value="TreeGrafter"/>
</dbReference>
<dbReference type="PROSITE" id="PS51440">
    <property type="entry name" value="TIM_2"/>
    <property type="match status" value="1"/>
</dbReference>
<dbReference type="PANTHER" id="PTHR21139">
    <property type="entry name" value="TRIOSEPHOSPHATE ISOMERASE"/>
    <property type="match status" value="1"/>
</dbReference>
<dbReference type="GO" id="GO:0005829">
    <property type="term" value="C:cytosol"/>
    <property type="evidence" value="ECO:0007669"/>
    <property type="project" value="TreeGrafter"/>
</dbReference>
<dbReference type="CDD" id="cd00311">
    <property type="entry name" value="TIM"/>
    <property type="match status" value="1"/>
</dbReference>
<comment type="pathway">
    <text evidence="3">Carbohydrate degradation; glycolysis; D-glyceraldehyde 3-phosphate from glycerone phosphate: step 1/1.</text>
</comment>
<name>A0A2M8GLB6_9BACT</name>
<gene>
    <name evidence="4" type="ORF">CO007_05125</name>
</gene>
<dbReference type="SUPFAM" id="SSF51351">
    <property type="entry name" value="Triosephosphate isomerase (TIM)"/>
    <property type="match status" value="1"/>
</dbReference>
<dbReference type="GO" id="GO:0006096">
    <property type="term" value="P:glycolytic process"/>
    <property type="evidence" value="ECO:0007669"/>
    <property type="project" value="UniProtKB-UniPathway"/>
</dbReference>
<dbReference type="InterPro" id="IPR013785">
    <property type="entry name" value="Aldolase_TIM"/>
</dbReference>
<dbReference type="GO" id="GO:0046166">
    <property type="term" value="P:glyceraldehyde-3-phosphate biosynthetic process"/>
    <property type="evidence" value="ECO:0007669"/>
    <property type="project" value="TreeGrafter"/>
</dbReference>
<keyword evidence="3" id="KW-0963">Cytoplasm</keyword>
<evidence type="ECO:0000313" key="5">
    <source>
        <dbReference type="Proteomes" id="UP000229370"/>
    </source>
</evidence>
<dbReference type="EC" id="5.3.1.1" evidence="3"/>
<evidence type="ECO:0000313" key="4">
    <source>
        <dbReference type="EMBL" id="PJC81352.1"/>
    </source>
</evidence>
<evidence type="ECO:0000256" key="2">
    <source>
        <dbReference type="ARBA" id="ARBA00023235"/>
    </source>
</evidence>
<comment type="subcellular location">
    <subcellularLocation>
        <location evidence="3">Cytoplasm</location>
    </subcellularLocation>
</comment>
<keyword evidence="3" id="KW-0324">Glycolysis</keyword>
<organism evidence="4 5">
    <name type="scientific">Candidatus Roizmanbacteria bacterium CG_4_8_14_3_um_filter_36_10</name>
    <dbReference type="NCBI Taxonomy" id="1974834"/>
    <lineage>
        <taxon>Bacteria</taxon>
        <taxon>Candidatus Roizmaniibacteriota</taxon>
    </lineage>
</organism>
<keyword evidence="2 3" id="KW-0413">Isomerase</keyword>
<dbReference type="Pfam" id="PF00121">
    <property type="entry name" value="TIM"/>
    <property type="match status" value="1"/>
</dbReference>